<dbReference type="Pfam" id="PF06985">
    <property type="entry name" value="HET"/>
    <property type="match status" value="1"/>
</dbReference>
<dbReference type="AlphaFoldDB" id="A0A8H4VMK4"/>
<keyword evidence="3" id="KW-1185">Reference proteome</keyword>
<feature type="domain" description="Heterokaryon incompatibility" evidence="1">
    <location>
        <begin position="189"/>
        <end position="343"/>
    </location>
</feature>
<dbReference type="EMBL" id="JAACJL010000046">
    <property type="protein sequence ID" value="KAF4613364.1"/>
    <property type="molecule type" value="Genomic_DNA"/>
</dbReference>
<dbReference type="PANTHER" id="PTHR33112">
    <property type="entry name" value="DOMAIN PROTEIN, PUTATIVE-RELATED"/>
    <property type="match status" value="1"/>
</dbReference>
<accession>A0A8H4VMK4</accession>
<dbReference type="InterPro" id="IPR010730">
    <property type="entry name" value="HET"/>
</dbReference>
<proteinExistence type="predicted"/>
<dbReference type="PANTHER" id="PTHR33112:SF8">
    <property type="entry name" value="HETEROKARYON INCOMPATIBILITY DOMAIN-CONTAINING PROTEIN"/>
    <property type="match status" value="1"/>
</dbReference>
<comment type="caution">
    <text evidence="2">The sequence shown here is derived from an EMBL/GenBank/DDBJ whole genome shotgun (WGS) entry which is preliminary data.</text>
</comment>
<sequence length="648" mass="72400">MAEPLLQIDPHIKALACDACWASIFSYQGFQKALASEHDHASGGYSYETTQQAINASATQGCQWCKLFASKDPEKTGPVSLNVTFSTEKGGYTPAGIKKLEVKNKGSYRLYTDAEDNASGVIRARDRILQINTPASYVLALKCLNNRLQNHDECPPPPTSRLPDRVIDCSNLDRPKLVLTDGMAAGEKYATLSYVWGKTQNLVTTTKNVDAFVEEGIPFLQFPRTIRDAMAATSSLGIRYLWVDALCILQDSAEDKGKQLANMKNIYTDSYVTLIAACSDGVDEGFLHDRPARIPAARVPFVCADGKVGSVCLASTSMVGYDVQQMYHDEMEPTNYRGWCLQERVLSERSFVFASDTLKYQCQRETVNIGDAFCEPSTGPRLPRAFASNVDLKSPSKEERMWARRYWLYTIWEYSRRLLTRPDEDKLSALAGIAEQYAKISKSRYCAGLWEATMLEDLLWKRNGMGERQVRGSSEKYRAPSWSWAAIDAHTDAPNFESKLEEGKYDVGKCEVVECQVSFVYPDAPFAAVSAARLKLKGFVHDVRVELGQKGNMIFLISTVTLDVADAEPTKKEIGSVSLDCVEESLDDMKTVVVPILWDHRAYSWVEALVFTQAENRADGVFRRVGHLYAKGDMNWVDRGEESVITIV</sequence>
<evidence type="ECO:0000313" key="2">
    <source>
        <dbReference type="EMBL" id="KAF4613364.1"/>
    </source>
</evidence>
<evidence type="ECO:0000313" key="3">
    <source>
        <dbReference type="Proteomes" id="UP000521872"/>
    </source>
</evidence>
<organism evidence="2 3">
    <name type="scientific">Agrocybe pediades</name>
    <dbReference type="NCBI Taxonomy" id="84607"/>
    <lineage>
        <taxon>Eukaryota</taxon>
        <taxon>Fungi</taxon>
        <taxon>Dikarya</taxon>
        <taxon>Basidiomycota</taxon>
        <taxon>Agaricomycotina</taxon>
        <taxon>Agaricomycetes</taxon>
        <taxon>Agaricomycetidae</taxon>
        <taxon>Agaricales</taxon>
        <taxon>Agaricineae</taxon>
        <taxon>Strophariaceae</taxon>
        <taxon>Agrocybe</taxon>
    </lineage>
</organism>
<name>A0A8H4VMK4_9AGAR</name>
<protein>
    <recommendedName>
        <fullName evidence="1">Heterokaryon incompatibility domain-containing protein</fullName>
    </recommendedName>
</protein>
<reference evidence="2 3" key="1">
    <citation type="submission" date="2019-12" db="EMBL/GenBank/DDBJ databases">
        <authorList>
            <person name="Floudas D."/>
            <person name="Bentzer J."/>
            <person name="Ahren D."/>
            <person name="Johansson T."/>
            <person name="Persson P."/>
            <person name="Tunlid A."/>
        </authorList>
    </citation>
    <scope>NUCLEOTIDE SEQUENCE [LARGE SCALE GENOMIC DNA]</scope>
    <source>
        <strain evidence="2 3">CBS 102.39</strain>
    </source>
</reference>
<dbReference type="Proteomes" id="UP000521872">
    <property type="component" value="Unassembled WGS sequence"/>
</dbReference>
<gene>
    <name evidence="2" type="ORF">D9613_010844</name>
</gene>
<evidence type="ECO:0000259" key="1">
    <source>
        <dbReference type="Pfam" id="PF06985"/>
    </source>
</evidence>